<gene>
    <name evidence="1" type="ORF">RND81_02G105100</name>
</gene>
<dbReference type="EMBL" id="JBDFQZ010000002">
    <property type="protein sequence ID" value="KAK9749143.1"/>
    <property type="molecule type" value="Genomic_DNA"/>
</dbReference>
<evidence type="ECO:0000313" key="1">
    <source>
        <dbReference type="EMBL" id="KAK9749143.1"/>
    </source>
</evidence>
<sequence length="109" mass="12174">MKLFTTTHPTGFDGLLEGIENRVTSAMNDVLREQYRGEEVIAALNQMHPLKAPGPDGMNELFYQTYWHIVGPLVLDTVLNILNGDPLPRGANLTHIVLIPKKKAPDKKK</sequence>
<proteinExistence type="predicted"/>
<protein>
    <recommendedName>
        <fullName evidence="3">Reverse transcriptase</fullName>
    </recommendedName>
</protein>
<evidence type="ECO:0000313" key="2">
    <source>
        <dbReference type="Proteomes" id="UP001443914"/>
    </source>
</evidence>
<keyword evidence="2" id="KW-1185">Reference proteome</keyword>
<name>A0AAW1ML73_SAPOF</name>
<comment type="caution">
    <text evidence="1">The sequence shown here is derived from an EMBL/GenBank/DDBJ whole genome shotgun (WGS) entry which is preliminary data.</text>
</comment>
<organism evidence="1 2">
    <name type="scientific">Saponaria officinalis</name>
    <name type="common">Common soapwort</name>
    <name type="synonym">Lychnis saponaria</name>
    <dbReference type="NCBI Taxonomy" id="3572"/>
    <lineage>
        <taxon>Eukaryota</taxon>
        <taxon>Viridiplantae</taxon>
        <taxon>Streptophyta</taxon>
        <taxon>Embryophyta</taxon>
        <taxon>Tracheophyta</taxon>
        <taxon>Spermatophyta</taxon>
        <taxon>Magnoliopsida</taxon>
        <taxon>eudicotyledons</taxon>
        <taxon>Gunneridae</taxon>
        <taxon>Pentapetalae</taxon>
        <taxon>Caryophyllales</taxon>
        <taxon>Caryophyllaceae</taxon>
        <taxon>Caryophylleae</taxon>
        <taxon>Saponaria</taxon>
    </lineage>
</organism>
<reference evidence="1" key="1">
    <citation type="submission" date="2024-03" db="EMBL/GenBank/DDBJ databases">
        <title>WGS assembly of Saponaria officinalis var. Norfolk2.</title>
        <authorList>
            <person name="Jenkins J."/>
            <person name="Shu S."/>
            <person name="Grimwood J."/>
            <person name="Barry K."/>
            <person name="Goodstein D."/>
            <person name="Schmutz J."/>
            <person name="Leebens-Mack J."/>
            <person name="Osbourn A."/>
        </authorList>
    </citation>
    <scope>NUCLEOTIDE SEQUENCE [LARGE SCALE GENOMIC DNA]</scope>
    <source>
        <strain evidence="1">JIC</strain>
    </source>
</reference>
<evidence type="ECO:0008006" key="3">
    <source>
        <dbReference type="Google" id="ProtNLM"/>
    </source>
</evidence>
<accession>A0AAW1ML73</accession>
<dbReference type="Proteomes" id="UP001443914">
    <property type="component" value="Unassembled WGS sequence"/>
</dbReference>
<dbReference type="AlphaFoldDB" id="A0AAW1ML73"/>